<dbReference type="GO" id="GO:0016491">
    <property type="term" value="F:oxidoreductase activity"/>
    <property type="evidence" value="ECO:0007669"/>
    <property type="project" value="UniProtKB-KW"/>
</dbReference>
<evidence type="ECO:0000259" key="3">
    <source>
        <dbReference type="SMART" id="SM00822"/>
    </source>
</evidence>
<dbReference type="PANTHER" id="PTHR42879:SF2">
    <property type="entry name" value="3-OXOACYL-[ACYL-CARRIER-PROTEIN] REDUCTASE FABG"/>
    <property type="match status" value="1"/>
</dbReference>
<dbReference type="InterPro" id="IPR050259">
    <property type="entry name" value="SDR"/>
</dbReference>
<dbReference type="RefSeq" id="WP_004951020.1">
    <property type="nucleotide sequence ID" value="NZ_AORZ01000101.1"/>
</dbReference>
<dbReference type="Pfam" id="PF13561">
    <property type="entry name" value="adh_short_C2"/>
    <property type="match status" value="1"/>
</dbReference>
<evidence type="ECO:0000313" key="5">
    <source>
        <dbReference type="Proteomes" id="UP000011740"/>
    </source>
</evidence>
<keyword evidence="2" id="KW-0560">Oxidoreductase</keyword>
<evidence type="ECO:0000256" key="1">
    <source>
        <dbReference type="ARBA" id="ARBA00006484"/>
    </source>
</evidence>
<dbReference type="AlphaFoldDB" id="M2ZYG0"/>
<dbReference type="EMBL" id="AORZ01000101">
    <property type="protein sequence ID" value="EME97803.1"/>
    <property type="molecule type" value="Genomic_DNA"/>
</dbReference>
<comment type="caution">
    <text evidence="4">The sequence shown here is derived from an EMBL/GenBank/DDBJ whole genome shotgun (WGS) entry which is preliminary data.</text>
</comment>
<dbReference type="Gene3D" id="3.40.50.720">
    <property type="entry name" value="NAD(P)-binding Rossmann-like Domain"/>
    <property type="match status" value="1"/>
</dbReference>
<evidence type="ECO:0000313" key="4">
    <source>
        <dbReference type="EMBL" id="EME97803.1"/>
    </source>
</evidence>
<evidence type="ECO:0000256" key="2">
    <source>
        <dbReference type="ARBA" id="ARBA00023002"/>
    </source>
</evidence>
<dbReference type="eggNOG" id="COG1028">
    <property type="taxonomic scope" value="Bacteria"/>
</dbReference>
<dbReference type="GO" id="GO:0032787">
    <property type="term" value="P:monocarboxylic acid metabolic process"/>
    <property type="evidence" value="ECO:0007669"/>
    <property type="project" value="UniProtKB-ARBA"/>
</dbReference>
<dbReference type="NCBIfam" id="NF009466">
    <property type="entry name" value="PRK12826.1-2"/>
    <property type="match status" value="1"/>
</dbReference>
<dbReference type="PRINTS" id="PR00080">
    <property type="entry name" value="SDRFAMILY"/>
</dbReference>
<dbReference type="InterPro" id="IPR020904">
    <property type="entry name" value="Sc_DH/Rdtase_CS"/>
</dbReference>
<organism evidence="4 5">
    <name type="scientific">Streptomyces mobaraensis (strain ATCC 29032 / DSM 40847 / JCM 4168 / NBRC 13819 / NCIMB 11159 / IPCR 16-22)</name>
    <dbReference type="NCBI Taxonomy" id="1223523"/>
    <lineage>
        <taxon>Bacteria</taxon>
        <taxon>Bacillati</taxon>
        <taxon>Actinomycetota</taxon>
        <taxon>Actinomycetes</taxon>
        <taxon>Kitasatosporales</taxon>
        <taxon>Streptomycetaceae</taxon>
        <taxon>Streptomyces</taxon>
    </lineage>
</organism>
<accession>M2ZYG0</accession>
<dbReference type="PATRIC" id="fig|1223523.3.peg.5021"/>
<dbReference type="SUPFAM" id="SSF51735">
    <property type="entry name" value="NAD(P)-binding Rossmann-fold domains"/>
    <property type="match status" value="1"/>
</dbReference>
<comment type="similarity">
    <text evidence="1">Belongs to the short-chain dehydrogenases/reductases (SDR) family.</text>
</comment>
<dbReference type="SMART" id="SM00822">
    <property type="entry name" value="PKS_KR"/>
    <property type="match status" value="1"/>
</dbReference>
<dbReference type="InterPro" id="IPR057326">
    <property type="entry name" value="KR_dom"/>
</dbReference>
<name>M2ZYG0_STRM1</name>
<sequence>MSGRAALVTGGSGPLGRAVAHALAAAGHAVAVHAHRNAGAAADVAHALRAAGAAAVAVTADLSRPDGGRRAVDATVAEFGRLDALVVNSGVHRDRLLLDVPDEEWEEQVAVNLGGAFRCLRAGVRAMLRRPGGRVVLVSSVAGLRGRPGQAAYAAGKSGLHGLAWTVAREYGRYGLTCNCVAPGLVAGTPAHDGLPERAREDVVRRTPLGRPARPEEVAAVVAFLCSPAASYVTGQVIAVDGGLTV</sequence>
<protein>
    <submittedName>
        <fullName evidence="4">3-oxoacyl-(Acyl-carrier-protein) reductase</fullName>
    </submittedName>
</protein>
<dbReference type="PRINTS" id="PR00081">
    <property type="entry name" value="GDHRDH"/>
</dbReference>
<feature type="domain" description="Ketoreductase" evidence="3">
    <location>
        <begin position="4"/>
        <end position="193"/>
    </location>
</feature>
<dbReference type="FunFam" id="3.40.50.720:FF:000173">
    <property type="entry name" value="3-oxoacyl-[acyl-carrier protein] reductase"/>
    <property type="match status" value="1"/>
</dbReference>
<proteinExistence type="inferred from homology"/>
<dbReference type="PROSITE" id="PS00061">
    <property type="entry name" value="ADH_SHORT"/>
    <property type="match status" value="1"/>
</dbReference>
<gene>
    <name evidence="4" type="ORF">H340_24715</name>
</gene>
<dbReference type="Proteomes" id="UP000011740">
    <property type="component" value="Unassembled WGS sequence"/>
</dbReference>
<dbReference type="InterPro" id="IPR036291">
    <property type="entry name" value="NAD(P)-bd_dom_sf"/>
</dbReference>
<dbReference type="STRING" id="1223523.H340_24715"/>
<reference evidence="4 5" key="1">
    <citation type="journal article" date="2013" name="Genome Announc.">
        <title>Whole-Genome Shotgun Assembly and Analysis of the Genome of Streptomyces mobaraensis DSM 40847, a Strain for Industrial Production of Microbial Transglutaminase.</title>
        <authorList>
            <person name="Yang H."/>
            <person name="He T."/>
            <person name="Wu W."/>
            <person name="Zhu W."/>
            <person name="Lu B."/>
            <person name="Sun W."/>
        </authorList>
    </citation>
    <scope>NUCLEOTIDE SEQUENCE [LARGE SCALE GENOMIC DNA]</scope>
    <source>
        <strain evidence="4 5">DSM 40847</strain>
    </source>
</reference>
<dbReference type="PANTHER" id="PTHR42879">
    <property type="entry name" value="3-OXOACYL-(ACYL-CARRIER-PROTEIN) REDUCTASE"/>
    <property type="match status" value="1"/>
</dbReference>
<dbReference type="InterPro" id="IPR002347">
    <property type="entry name" value="SDR_fam"/>
</dbReference>